<dbReference type="EMBL" id="JAKWBI020000524">
    <property type="protein sequence ID" value="KAJ2894143.1"/>
    <property type="molecule type" value="Genomic_DNA"/>
</dbReference>
<protein>
    <submittedName>
        <fullName evidence="1">Uncharacterized protein</fullName>
    </submittedName>
</protein>
<organism evidence="1 2">
    <name type="scientific">Zalerion maritima</name>
    <dbReference type="NCBI Taxonomy" id="339359"/>
    <lineage>
        <taxon>Eukaryota</taxon>
        <taxon>Fungi</taxon>
        <taxon>Dikarya</taxon>
        <taxon>Ascomycota</taxon>
        <taxon>Pezizomycotina</taxon>
        <taxon>Sordariomycetes</taxon>
        <taxon>Lulworthiomycetidae</taxon>
        <taxon>Lulworthiales</taxon>
        <taxon>Lulworthiaceae</taxon>
        <taxon>Zalerion</taxon>
    </lineage>
</organism>
<accession>A0AAD5RI49</accession>
<proteinExistence type="predicted"/>
<dbReference type="AlphaFoldDB" id="A0AAD5RI49"/>
<dbReference type="Proteomes" id="UP001201980">
    <property type="component" value="Unassembled WGS sequence"/>
</dbReference>
<name>A0AAD5RI49_9PEZI</name>
<keyword evidence="2" id="KW-1185">Reference proteome</keyword>
<gene>
    <name evidence="1" type="ORF">MKZ38_007908</name>
</gene>
<evidence type="ECO:0000313" key="2">
    <source>
        <dbReference type="Proteomes" id="UP001201980"/>
    </source>
</evidence>
<reference evidence="1" key="1">
    <citation type="submission" date="2022-07" db="EMBL/GenBank/DDBJ databases">
        <title>Draft genome sequence of Zalerion maritima ATCC 34329, a (micro)plastics degrading marine fungus.</title>
        <authorList>
            <person name="Paco A."/>
            <person name="Goncalves M.F.M."/>
            <person name="Rocha-Santos T.A.P."/>
            <person name="Alves A."/>
        </authorList>
    </citation>
    <scope>NUCLEOTIDE SEQUENCE</scope>
    <source>
        <strain evidence="1">ATCC 34329</strain>
    </source>
</reference>
<evidence type="ECO:0000313" key="1">
    <source>
        <dbReference type="EMBL" id="KAJ2894143.1"/>
    </source>
</evidence>
<sequence>MSAQGLVHKLSPSELLDEKCRKSIEAILPSFSIDFGHASIPEDTNLWSLLESAQTNVSQIFNLADPAGFFSKQSTLQQIVRAVFPPSELAFFAPEEHTEILSCLEESEKALLLAQAVCAIIVVFARLDDAGKEICPGLLSTELQLFTEGDQLKTLMVKLENCHIWGKCYMKTQLEDAMLDAVEAARRDNIDLPDVNLGVDAQYGIQLSETNARNMGLPCGFHIMAIN</sequence>
<comment type="caution">
    <text evidence="1">The sequence shown here is derived from an EMBL/GenBank/DDBJ whole genome shotgun (WGS) entry which is preliminary data.</text>
</comment>